<evidence type="ECO:0000256" key="4">
    <source>
        <dbReference type="ARBA" id="ARBA00048740"/>
    </source>
</evidence>
<evidence type="ECO:0000256" key="1">
    <source>
        <dbReference type="ARBA" id="ARBA00018517"/>
    </source>
</evidence>
<dbReference type="GO" id="GO:0071164">
    <property type="term" value="F:RNA cap trimethylguanosine synthase activity"/>
    <property type="evidence" value="ECO:0007669"/>
    <property type="project" value="TreeGrafter"/>
</dbReference>
<dbReference type="PANTHER" id="PTHR14741">
    <property type="entry name" value="S-ADENOSYLMETHIONINE-DEPENDENT METHYLTRANSFERASE RELATED"/>
    <property type="match status" value="1"/>
</dbReference>
<evidence type="ECO:0000256" key="7">
    <source>
        <dbReference type="ARBA" id="ARBA00049790"/>
    </source>
</evidence>
<evidence type="ECO:0000256" key="2">
    <source>
        <dbReference type="ARBA" id="ARBA00025783"/>
    </source>
</evidence>
<organism evidence="8 9">
    <name type="scientific">Talaromyces pinophilus</name>
    <name type="common">Penicillium pinophilum</name>
    <dbReference type="NCBI Taxonomy" id="128442"/>
    <lineage>
        <taxon>Eukaryota</taxon>
        <taxon>Fungi</taxon>
        <taxon>Dikarya</taxon>
        <taxon>Ascomycota</taxon>
        <taxon>Pezizomycotina</taxon>
        <taxon>Eurotiomycetes</taxon>
        <taxon>Eurotiomycetidae</taxon>
        <taxon>Eurotiales</taxon>
        <taxon>Trichocomaceae</taxon>
        <taxon>Talaromyces</taxon>
        <taxon>Talaromyces sect. Talaromyces</taxon>
    </lineage>
</organism>
<dbReference type="EMBL" id="DF933811">
    <property type="protein sequence ID" value="GAM34158.1"/>
    <property type="molecule type" value="Genomic_DNA"/>
</dbReference>
<name>A0A6V8GYL2_TALPI</name>
<comment type="catalytic activity">
    <reaction evidence="4">
        <text>a 5'-end (N(7)-methyl 5'-triphosphoguanosine)-ribonucleoside in snoRNA + S-adenosyl-L-methionine = a 5'-end (N(2),N(7)-dimethyl 5'-triphosphoguanosine)-ribonucleoside in snoRNA + S-adenosyl-L-homocysteine + H(+)</text>
        <dbReference type="Rhea" id="RHEA:78475"/>
        <dbReference type="Rhea" id="RHEA-COMP:19086"/>
        <dbReference type="Rhea" id="RHEA-COMP:19088"/>
        <dbReference type="ChEBI" id="CHEBI:15378"/>
        <dbReference type="ChEBI" id="CHEBI:57856"/>
        <dbReference type="ChEBI" id="CHEBI:59789"/>
        <dbReference type="ChEBI" id="CHEBI:156461"/>
        <dbReference type="ChEBI" id="CHEBI:172880"/>
    </reaction>
    <physiologicalReaction direction="left-to-right" evidence="4">
        <dbReference type="Rhea" id="RHEA:78476"/>
    </physiologicalReaction>
</comment>
<comment type="similarity">
    <text evidence="2">Belongs to the methyltransferase superfamily. Trimethylguanosine synthase family.</text>
</comment>
<dbReference type="CDD" id="cd02440">
    <property type="entry name" value="AdoMet_MTases"/>
    <property type="match status" value="1"/>
</dbReference>
<evidence type="ECO:0000313" key="8">
    <source>
        <dbReference type="EMBL" id="GAM34158.1"/>
    </source>
</evidence>
<dbReference type="Pfam" id="PF09445">
    <property type="entry name" value="Methyltransf_15"/>
    <property type="match status" value="1"/>
</dbReference>
<protein>
    <recommendedName>
        <fullName evidence="1">Trimethylguanosine synthase</fullName>
    </recommendedName>
    <alternativeName>
        <fullName evidence="7">Cap-specific guanine-N(2) methyltransferase</fullName>
    </alternativeName>
</protein>
<reference evidence="9" key="1">
    <citation type="journal article" date="2015" name="Genome Announc.">
        <title>Draft genome sequence of Talaromyces cellulolyticus strain Y-94, a source of lignocellulosic biomass-degrading enzymes.</title>
        <authorList>
            <person name="Fujii T."/>
            <person name="Koike H."/>
            <person name="Sawayama S."/>
            <person name="Yano S."/>
            <person name="Inoue H."/>
        </authorList>
    </citation>
    <scope>NUCLEOTIDE SEQUENCE [LARGE SCALE GENOMIC DNA]</scope>
    <source>
        <strain evidence="9">Y-94</strain>
    </source>
</reference>
<dbReference type="Proteomes" id="UP000053095">
    <property type="component" value="Unassembled WGS sequence"/>
</dbReference>
<gene>
    <name evidence="8" type="ORF">TCE0_015f01553</name>
</gene>
<evidence type="ECO:0000256" key="3">
    <source>
        <dbReference type="ARBA" id="ARBA00047418"/>
    </source>
</evidence>
<dbReference type="GO" id="GO:0005634">
    <property type="term" value="C:nucleus"/>
    <property type="evidence" value="ECO:0007669"/>
    <property type="project" value="TreeGrafter"/>
</dbReference>
<comment type="catalytic activity">
    <reaction evidence="6">
        <text>a 5'-end (N(7)-methyl 5'-triphosphoguanosine)-ribonucleoside in snRNA + S-adenosyl-L-methionine = a 5'-end (N(2),N(7)-dimethyl 5'-triphosphoguanosine)-ribonucleoside in snRNA + S-adenosyl-L-homocysteine + H(+)</text>
        <dbReference type="Rhea" id="RHEA:78471"/>
        <dbReference type="Rhea" id="RHEA-COMP:19085"/>
        <dbReference type="Rhea" id="RHEA-COMP:19087"/>
        <dbReference type="ChEBI" id="CHEBI:15378"/>
        <dbReference type="ChEBI" id="CHEBI:57856"/>
        <dbReference type="ChEBI" id="CHEBI:59789"/>
        <dbReference type="ChEBI" id="CHEBI:156461"/>
        <dbReference type="ChEBI" id="CHEBI:172880"/>
    </reaction>
    <physiologicalReaction direction="left-to-right" evidence="6">
        <dbReference type="Rhea" id="RHEA:78472"/>
    </physiologicalReaction>
</comment>
<comment type="catalytic activity">
    <reaction evidence="5">
        <text>a 5'-end (N(2),N(7)-dimethyl 5'-triphosphoguanosine)-ribonucleoside in snRNA + S-adenosyl-L-methionine = a 5'-end (N(2),N(2),N(7)-trimethyl 5'-triphosphoguanosine)-ribonucleoside in snRNA + S-adenosyl-L-homocysteine + H(+)</text>
        <dbReference type="Rhea" id="RHEA:78479"/>
        <dbReference type="Rhea" id="RHEA-COMP:19087"/>
        <dbReference type="Rhea" id="RHEA-COMP:19089"/>
        <dbReference type="ChEBI" id="CHEBI:15378"/>
        <dbReference type="ChEBI" id="CHEBI:57856"/>
        <dbReference type="ChEBI" id="CHEBI:59789"/>
        <dbReference type="ChEBI" id="CHEBI:167623"/>
        <dbReference type="ChEBI" id="CHEBI:172880"/>
    </reaction>
    <physiologicalReaction direction="left-to-right" evidence="5">
        <dbReference type="Rhea" id="RHEA:78480"/>
    </physiologicalReaction>
</comment>
<evidence type="ECO:0000256" key="5">
    <source>
        <dbReference type="ARBA" id="ARBA00048763"/>
    </source>
</evidence>
<keyword evidence="9" id="KW-1185">Reference proteome</keyword>
<dbReference type="InterPro" id="IPR019012">
    <property type="entry name" value="RNA_cap_Gua-N2-MeTrfase"/>
</dbReference>
<dbReference type="AlphaFoldDB" id="A0A6V8GYL2"/>
<proteinExistence type="inferred from homology"/>
<dbReference type="InterPro" id="IPR029063">
    <property type="entry name" value="SAM-dependent_MTases_sf"/>
</dbReference>
<comment type="catalytic activity">
    <reaction evidence="3">
        <text>a 5'-end (N(2),N(7)-dimethyl 5'-triphosphoguanosine)-ribonucleoside in snoRNA + S-adenosyl-L-methionine = a 5'-end (N(2),N(2),N(7)-trimethyl 5'-triphosphoguanosine)-ribonucleoside in snoRNA + S-adenosyl-L-homocysteine + H(+)</text>
        <dbReference type="Rhea" id="RHEA:78507"/>
        <dbReference type="Rhea" id="RHEA-COMP:19088"/>
        <dbReference type="Rhea" id="RHEA-COMP:19090"/>
        <dbReference type="ChEBI" id="CHEBI:15378"/>
        <dbReference type="ChEBI" id="CHEBI:57856"/>
        <dbReference type="ChEBI" id="CHEBI:59789"/>
        <dbReference type="ChEBI" id="CHEBI:167623"/>
        <dbReference type="ChEBI" id="CHEBI:172880"/>
    </reaction>
    <physiologicalReaction direction="left-to-right" evidence="3">
        <dbReference type="Rhea" id="RHEA:78508"/>
    </physiologicalReaction>
</comment>
<comment type="caution">
    <text evidence="8">The sequence shown here is derived from an EMBL/GenBank/DDBJ whole genome shotgun (WGS) entry which is preliminary data.</text>
</comment>
<evidence type="ECO:0000313" key="9">
    <source>
        <dbReference type="Proteomes" id="UP000053095"/>
    </source>
</evidence>
<dbReference type="FunFam" id="3.40.50.150:FF:000270">
    <property type="entry name" value="RNA methylase family protein"/>
    <property type="match status" value="1"/>
</dbReference>
<dbReference type="PANTHER" id="PTHR14741:SF32">
    <property type="entry name" value="TRIMETHYLGUANOSINE SYNTHASE"/>
    <property type="match status" value="1"/>
</dbReference>
<accession>A0A6V8GYL2</accession>
<evidence type="ECO:0000256" key="6">
    <source>
        <dbReference type="ARBA" id="ARBA00049075"/>
    </source>
</evidence>
<dbReference type="SUPFAM" id="SSF53335">
    <property type="entry name" value="S-adenosyl-L-methionine-dependent methyltransferases"/>
    <property type="match status" value="1"/>
</dbReference>
<dbReference type="Gene3D" id="3.40.50.150">
    <property type="entry name" value="Vaccinia Virus protein VP39"/>
    <property type="match status" value="1"/>
</dbReference>
<sequence length="286" mass="32244">MESCPEQAQTNNANRAPAPLLFVTAAGIIFIDFSTSNHQRQVIAMTEELEEVAPPEVHHYDEIGEVPWDIQNYWKQRHRIFTKYEEGVWLTDDAWFGVTPESIATKIAEHISTSAPKDKVVLIDAFAGAGGNSIAFAKSGRWKRVYAIEKNPAVLACAKHNAKIYGVDTKITWFEGDCFEILKTHLKDLGPFSVVFASPPWGGPGYRSDEIFNLQTMEPYSLDHLYKEYSIFSKHIVLYLPRTSDLRQLAKLVDDGKQVIVEHYCMEGASKALCAYYGDFKLSLSD</sequence>